<keyword evidence="3" id="KW-0240">DNA-directed RNA polymerase</keyword>
<proteinExistence type="predicted"/>
<dbReference type="EMBL" id="JACHMU010000001">
    <property type="protein sequence ID" value="MBB5741949.1"/>
    <property type="molecule type" value="Genomic_DNA"/>
</dbReference>
<dbReference type="RefSeq" id="WP_184281284.1">
    <property type="nucleotide sequence ID" value="NZ_BAAAPG010000003.1"/>
</dbReference>
<feature type="region of interest" description="Disordered" evidence="1">
    <location>
        <begin position="1"/>
        <end position="33"/>
    </location>
</feature>
<keyword evidence="4" id="KW-1185">Reference proteome</keyword>
<dbReference type="GO" id="GO:0000428">
    <property type="term" value="C:DNA-directed RNA polymerase complex"/>
    <property type="evidence" value="ECO:0007669"/>
    <property type="project" value="UniProtKB-KW"/>
</dbReference>
<dbReference type="Pfam" id="PF13936">
    <property type="entry name" value="HTH_38"/>
    <property type="match status" value="1"/>
</dbReference>
<gene>
    <name evidence="3" type="ORF">HD600_000446</name>
</gene>
<evidence type="ECO:0000313" key="3">
    <source>
        <dbReference type="EMBL" id="MBB5741949.1"/>
    </source>
</evidence>
<evidence type="ECO:0000256" key="1">
    <source>
        <dbReference type="SAM" id="MobiDB-lite"/>
    </source>
</evidence>
<evidence type="ECO:0000259" key="2">
    <source>
        <dbReference type="Pfam" id="PF13936"/>
    </source>
</evidence>
<protein>
    <submittedName>
        <fullName evidence="3">DNA-directed RNA polymerase specialized sigma24 family protein</fullName>
    </submittedName>
</protein>
<evidence type="ECO:0000313" key="4">
    <source>
        <dbReference type="Proteomes" id="UP000517712"/>
    </source>
</evidence>
<dbReference type="AlphaFoldDB" id="A0A7W9CAA7"/>
<name>A0A7W9CAA7_9MICO</name>
<comment type="caution">
    <text evidence="3">The sequence shown here is derived from an EMBL/GenBank/DDBJ whole genome shotgun (WGS) entry which is preliminary data.</text>
</comment>
<dbReference type="InterPro" id="IPR025246">
    <property type="entry name" value="IS30-like_HTH"/>
</dbReference>
<feature type="domain" description="Transposase IS30-like HTH" evidence="2">
    <location>
        <begin position="79"/>
        <end position="119"/>
    </location>
</feature>
<dbReference type="Proteomes" id="UP000517712">
    <property type="component" value="Unassembled WGS sequence"/>
</dbReference>
<dbReference type="Gene3D" id="1.10.10.60">
    <property type="entry name" value="Homeodomain-like"/>
    <property type="match status" value="1"/>
</dbReference>
<organism evidence="3 4">
    <name type="scientific">Microbacterium ginsengiterrae</name>
    <dbReference type="NCBI Taxonomy" id="546115"/>
    <lineage>
        <taxon>Bacteria</taxon>
        <taxon>Bacillati</taxon>
        <taxon>Actinomycetota</taxon>
        <taxon>Actinomycetes</taxon>
        <taxon>Micrococcales</taxon>
        <taxon>Microbacteriaceae</taxon>
        <taxon>Microbacterium</taxon>
    </lineage>
</organism>
<accession>A0A7W9CAA7</accession>
<reference evidence="3 4" key="1">
    <citation type="submission" date="2020-08" db="EMBL/GenBank/DDBJ databases">
        <title>Sequencing the genomes of 1000 actinobacteria strains.</title>
        <authorList>
            <person name="Klenk H.-P."/>
        </authorList>
    </citation>
    <scope>NUCLEOTIDE SEQUENCE [LARGE SCALE GENOMIC DNA]</scope>
    <source>
        <strain evidence="3 4">DSM 24823</strain>
    </source>
</reference>
<sequence>MRNAPDPRALADKARRSRRPAAGTQCVKKRAKRLRPDEVQELIAHYRENGSVTAAAKALSITRQTAGAYLSEAGIATVHRMSDADVTEAVSAYEEGQSAARIGRRLGFDPQTVLTALRRASVAIRPSSVSRARGEQDTRTTT</sequence>
<keyword evidence="3" id="KW-0804">Transcription</keyword>